<comment type="function">
    <text evidence="10">Catalyzes the reversible formation of acyl-phosphate (acyl-PO(4)) from acyl-[acyl-carrier-protein] (acyl-ACP). This enzyme utilizes acyl-ACP as fatty acyl donor, but not acyl-CoA.</text>
</comment>
<proteinExistence type="inferred from homology"/>
<evidence type="ECO:0000313" key="11">
    <source>
        <dbReference type="EMBL" id="KHM51753.1"/>
    </source>
</evidence>
<dbReference type="RefSeq" id="WP_039209378.1">
    <property type="nucleotide sequence ID" value="NZ_CAMKSO010000002.1"/>
</dbReference>
<comment type="caution">
    <text evidence="11">The sequence shown here is derived from an EMBL/GenBank/DDBJ whole genome shotgun (WGS) entry which is preliminary data.</text>
</comment>
<evidence type="ECO:0000256" key="5">
    <source>
        <dbReference type="ARBA" id="ARBA00023098"/>
    </source>
</evidence>
<dbReference type="PANTHER" id="PTHR30100">
    <property type="entry name" value="FATTY ACID/PHOSPHOLIPID SYNTHESIS PROTEIN PLSX"/>
    <property type="match status" value="1"/>
</dbReference>
<gene>
    <name evidence="10" type="primary">plsX</name>
    <name evidence="11" type="ORF">NZ47_08765</name>
</gene>
<organism evidence="11 12">
    <name type="scientific">Anaerovibrio lipolyticus</name>
    <dbReference type="NCBI Taxonomy" id="82374"/>
    <lineage>
        <taxon>Bacteria</taxon>
        <taxon>Bacillati</taxon>
        <taxon>Bacillota</taxon>
        <taxon>Negativicutes</taxon>
        <taxon>Selenomonadales</taxon>
        <taxon>Selenomonadaceae</taxon>
        <taxon>Anaerovibrio</taxon>
    </lineage>
</organism>
<dbReference type="GO" id="GO:0043811">
    <property type="term" value="F:phosphate:acyl-[acyl carrier protein] acyltransferase activity"/>
    <property type="evidence" value="ECO:0007669"/>
    <property type="project" value="UniProtKB-UniRule"/>
</dbReference>
<dbReference type="GO" id="GO:0006633">
    <property type="term" value="P:fatty acid biosynthetic process"/>
    <property type="evidence" value="ECO:0007669"/>
    <property type="project" value="UniProtKB-UniRule"/>
</dbReference>
<dbReference type="Pfam" id="PF02504">
    <property type="entry name" value="FA_synthesis"/>
    <property type="match status" value="1"/>
</dbReference>
<dbReference type="Proteomes" id="UP000030993">
    <property type="component" value="Unassembled WGS sequence"/>
</dbReference>
<comment type="catalytic activity">
    <reaction evidence="1 10">
        <text>a fatty acyl-[ACP] + phosphate = an acyl phosphate + holo-[ACP]</text>
        <dbReference type="Rhea" id="RHEA:42292"/>
        <dbReference type="Rhea" id="RHEA-COMP:9685"/>
        <dbReference type="Rhea" id="RHEA-COMP:14125"/>
        <dbReference type="ChEBI" id="CHEBI:43474"/>
        <dbReference type="ChEBI" id="CHEBI:59918"/>
        <dbReference type="ChEBI" id="CHEBI:64479"/>
        <dbReference type="ChEBI" id="CHEBI:138651"/>
        <dbReference type="EC" id="2.3.1.274"/>
    </reaction>
</comment>
<dbReference type="GO" id="GO:0008654">
    <property type="term" value="P:phospholipid biosynthetic process"/>
    <property type="evidence" value="ECO:0007669"/>
    <property type="project" value="UniProtKB-KW"/>
</dbReference>
<dbReference type="eggNOG" id="COG0416">
    <property type="taxonomic scope" value="Bacteria"/>
</dbReference>
<dbReference type="EMBL" id="JSCE01000174">
    <property type="protein sequence ID" value="KHM51753.1"/>
    <property type="molecule type" value="Genomic_DNA"/>
</dbReference>
<dbReference type="HAMAP" id="MF_00019">
    <property type="entry name" value="PlsX"/>
    <property type="match status" value="1"/>
</dbReference>
<dbReference type="SUPFAM" id="SSF53659">
    <property type="entry name" value="Isocitrate/Isopropylmalate dehydrogenase-like"/>
    <property type="match status" value="1"/>
</dbReference>
<evidence type="ECO:0000256" key="2">
    <source>
        <dbReference type="ARBA" id="ARBA00022490"/>
    </source>
</evidence>
<dbReference type="PANTHER" id="PTHR30100:SF1">
    <property type="entry name" value="PHOSPHATE ACYLTRANSFERASE"/>
    <property type="match status" value="1"/>
</dbReference>
<evidence type="ECO:0000256" key="6">
    <source>
        <dbReference type="ARBA" id="ARBA00023209"/>
    </source>
</evidence>
<dbReference type="EC" id="2.3.1.274" evidence="8 10"/>
<keyword evidence="6 10" id="KW-0594">Phospholipid biosynthesis</keyword>
<evidence type="ECO:0000256" key="8">
    <source>
        <dbReference type="ARBA" id="ARBA00024069"/>
    </source>
</evidence>
<evidence type="ECO:0000256" key="1">
    <source>
        <dbReference type="ARBA" id="ARBA00001232"/>
    </source>
</evidence>
<reference evidence="11 12" key="1">
    <citation type="journal article" date="2013" name="PLoS ONE">
        <title>Identification and characterization of three novel lipases belonging to families II and V from Anaerovibrio lipolyticus 5ST.</title>
        <authorList>
            <person name="Prive F."/>
            <person name="Kaderbhai N.N."/>
            <person name="Girdwood S."/>
            <person name="Worgan H.J."/>
            <person name="Pinloche E."/>
            <person name="Scollan N.D."/>
            <person name="Huws S.A."/>
            <person name="Newbold C.J."/>
        </authorList>
    </citation>
    <scope>NUCLEOTIDE SEQUENCE [LARGE SCALE GENOMIC DNA]</scope>
    <source>
        <strain evidence="11 12">5S</strain>
    </source>
</reference>
<evidence type="ECO:0000256" key="4">
    <source>
        <dbReference type="ARBA" id="ARBA00022679"/>
    </source>
</evidence>
<keyword evidence="12" id="KW-1185">Reference proteome</keyword>
<protein>
    <recommendedName>
        <fullName evidence="8 10">Phosphate acyltransferase</fullName>
        <ecNumber evidence="8 10">2.3.1.274</ecNumber>
    </recommendedName>
    <alternativeName>
        <fullName evidence="10">Acyl-ACP phosphotransacylase</fullName>
    </alternativeName>
    <alternativeName>
        <fullName evidence="10">Acyl-[acyl-carrier-protein]--phosphate acyltransferase</fullName>
    </alternativeName>
    <alternativeName>
        <fullName evidence="10">Phosphate-acyl-ACP acyltransferase</fullName>
    </alternativeName>
</protein>
<keyword evidence="11" id="KW-0012">Acyltransferase</keyword>
<dbReference type="PIRSF" id="PIRSF002465">
    <property type="entry name" value="Phsphlp_syn_PlsX"/>
    <property type="match status" value="1"/>
</dbReference>
<comment type="similarity">
    <text evidence="10">Belongs to the PlsX family.</text>
</comment>
<evidence type="ECO:0000256" key="3">
    <source>
        <dbReference type="ARBA" id="ARBA00022516"/>
    </source>
</evidence>
<comment type="subunit">
    <text evidence="9 10">Homodimer. Probably interacts with PlsY.</text>
</comment>
<accession>A0A0B2JYI8</accession>
<keyword evidence="7 10" id="KW-1208">Phospholipid metabolism</keyword>
<evidence type="ECO:0000256" key="10">
    <source>
        <dbReference type="HAMAP-Rule" id="MF_00019"/>
    </source>
</evidence>
<keyword evidence="3 10" id="KW-0444">Lipid biosynthesis</keyword>
<comment type="subcellular location">
    <subcellularLocation>
        <location evidence="10">Cytoplasm</location>
    </subcellularLocation>
    <text evidence="10">Associated with the membrane possibly through PlsY.</text>
</comment>
<sequence>MKLAVDAMGGDYAPKQIVMGAIEAVKKYDCEIVLVGDREKIEAEIKANNAQNLDRLTIHHTTEVIEMGEHPVEAVRKKKDSSLVVATKLVKTGECDGVLSAGSTGAATTAATLFLRTIKGVDKPSIATPLPTKDGLVLLLDSGAIVDSKPKDLTEMALMGSIYSQYVYGIDNPKVGLLNVGEEETKGNKKVQTTYPMLKGMNSINFIGNVEGRDIPTGMADVVICDGFVGNIVLKFAEGLAVTLLDLIKDAIKNGGIFAKLGAVLVMPALKKLGKRLDVTEYGGAPLLGVNGCCIICHGSSDAKSICSAINVANEYVKNNVVDRIRDSIEKEEMLADDNNEEK</sequence>
<dbReference type="UniPathway" id="UPA00085"/>
<comment type="pathway">
    <text evidence="10">Lipid metabolism; phospholipid metabolism.</text>
</comment>
<name>A0A0B2JYI8_9FIRM</name>
<keyword evidence="4 10" id="KW-0808">Transferase</keyword>
<dbReference type="GO" id="GO:0005737">
    <property type="term" value="C:cytoplasm"/>
    <property type="evidence" value="ECO:0007669"/>
    <property type="project" value="UniProtKB-SubCell"/>
</dbReference>
<dbReference type="NCBIfam" id="TIGR00182">
    <property type="entry name" value="plsX"/>
    <property type="match status" value="1"/>
</dbReference>
<evidence type="ECO:0000313" key="12">
    <source>
        <dbReference type="Proteomes" id="UP000030993"/>
    </source>
</evidence>
<keyword evidence="2 10" id="KW-0963">Cytoplasm</keyword>
<evidence type="ECO:0000256" key="7">
    <source>
        <dbReference type="ARBA" id="ARBA00023264"/>
    </source>
</evidence>
<dbReference type="InterPro" id="IPR003664">
    <property type="entry name" value="FA_synthesis"/>
</dbReference>
<dbReference type="Gene3D" id="3.40.718.10">
    <property type="entry name" value="Isopropylmalate Dehydrogenase"/>
    <property type="match status" value="1"/>
</dbReference>
<dbReference type="AlphaFoldDB" id="A0A0B2JYI8"/>
<dbReference type="STRING" id="82374.NZ47_08765"/>
<dbReference type="InterPro" id="IPR012281">
    <property type="entry name" value="Phospholipid_synth_PlsX-like"/>
</dbReference>
<evidence type="ECO:0000256" key="9">
    <source>
        <dbReference type="ARBA" id="ARBA00046608"/>
    </source>
</evidence>
<keyword evidence="5 10" id="KW-0443">Lipid metabolism</keyword>